<gene>
    <name evidence="1" type="ORF">HYN56_01565</name>
</gene>
<dbReference type="InterPro" id="IPR029063">
    <property type="entry name" value="SAM-dependent_MTases_sf"/>
</dbReference>
<dbReference type="GO" id="GO:0008168">
    <property type="term" value="F:methyltransferase activity"/>
    <property type="evidence" value="ECO:0007669"/>
    <property type="project" value="UniProtKB-KW"/>
</dbReference>
<keyword evidence="1" id="KW-0808">Transferase</keyword>
<dbReference type="OrthoDB" id="9770553at2"/>
<evidence type="ECO:0000313" key="1">
    <source>
        <dbReference type="EMBL" id="AWK02970.1"/>
    </source>
</evidence>
<dbReference type="Proteomes" id="UP000245250">
    <property type="component" value="Chromosome"/>
</dbReference>
<dbReference type="AlphaFoldDB" id="A0A2S1YG07"/>
<reference evidence="1 2" key="1">
    <citation type="submission" date="2018-05" db="EMBL/GenBank/DDBJ databases">
        <title>Genome sequencing of Flavobacterium sp. HYN0056.</title>
        <authorList>
            <person name="Yi H."/>
            <person name="Baek C."/>
        </authorList>
    </citation>
    <scope>NUCLEOTIDE SEQUENCE [LARGE SCALE GENOMIC DNA]</scope>
    <source>
        <strain evidence="1 2">HYN0056</strain>
    </source>
</reference>
<dbReference type="SUPFAM" id="SSF53335">
    <property type="entry name" value="S-adenosyl-L-methionine-dependent methyltransferases"/>
    <property type="match status" value="1"/>
</dbReference>
<dbReference type="EMBL" id="CP029255">
    <property type="protein sequence ID" value="AWK02970.1"/>
    <property type="molecule type" value="Genomic_DNA"/>
</dbReference>
<sequence length="271" mass="31655">MEVKVKEAILENNKKQKEFYNNKKKNFATAIWSKVRNGIFTQIKKNIGIQDQSYVLHKEWFGDLSTKKVLDLGCYSGNYWSIHLAENAKEYLGIDLSDVAIAKLNERIKHLPNAEAKAIDFLSDDFTADKFDLIYAYSVLHHFQDTNLLIERLNEKLAKDGEIISYDPLETSLPIKIIRTLYRPFQSDAAWEWPFTKKTFYLYKNAFNIVERRGLLGKTKWITLINILPVSNERKTKIGLKWNSQDWNDSKTSDSVLFSCMHLTMLMKKKQ</sequence>
<dbReference type="PANTHER" id="PTHR43861">
    <property type="entry name" value="TRANS-ACONITATE 2-METHYLTRANSFERASE-RELATED"/>
    <property type="match status" value="1"/>
</dbReference>
<name>A0A2S1YG07_9FLAO</name>
<evidence type="ECO:0000313" key="2">
    <source>
        <dbReference type="Proteomes" id="UP000245250"/>
    </source>
</evidence>
<proteinExistence type="predicted"/>
<keyword evidence="2" id="KW-1185">Reference proteome</keyword>
<dbReference type="CDD" id="cd02440">
    <property type="entry name" value="AdoMet_MTases"/>
    <property type="match status" value="1"/>
</dbReference>
<dbReference type="GO" id="GO:0032259">
    <property type="term" value="P:methylation"/>
    <property type="evidence" value="ECO:0007669"/>
    <property type="project" value="UniProtKB-KW"/>
</dbReference>
<dbReference type="Pfam" id="PF13489">
    <property type="entry name" value="Methyltransf_23"/>
    <property type="match status" value="1"/>
</dbReference>
<dbReference type="RefSeq" id="WP_109190584.1">
    <property type="nucleotide sequence ID" value="NZ_CP029255.1"/>
</dbReference>
<dbReference type="Gene3D" id="3.40.50.150">
    <property type="entry name" value="Vaccinia Virus protein VP39"/>
    <property type="match status" value="1"/>
</dbReference>
<accession>A0A2S1YG07</accession>
<organism evidence="1 2">
    <name type="scientific">Flavobacterium crocinum</name>
    <dbReference type="NCBI Taxonomy" id="2183896"/>
    <lineage>
        <taxon>Bacteria</taxon>
        <taxon>Pseudomonadati</taxon>
        <taxon>Bacteroidota</taxon>
        <taxon>Flavobacteriia</taxon>
        <taxon>Flavobacteriales</taxon>
        <taxon>Flavobacteriaceae</taxon>
        <taxon>Flavobacterium</taxon>
    </lineage>
</organism>
<protein>
    <submittedName>
        <fullName evidence="1">Methyltransferase</fullName>
    </submittedName>
</protein>
<keyword evidence="1" id="KW-0489">Methyltransferase</keyword>
<dbReference type="KEGG" id="fcr:HYN56_01565"/>